<keyword evidence="3" id="KW-1185">Reference proteome</keyword>
<gene>
    <name evidence="2" type="ORF">MSVAZ_2678</name>
</gene>
<dbReference type="Gene3D" id="2.160.20.10">
    <property type="entry name" value="Single-stranded right-handed beta-helix, Pectin lyase-like"/>
    <property type="match status" value="1"/>
</dbReference>
<dbReference type="STRING" id="1434123.MSVAZ_2678"/>
<dbReference type="SUPFAM" id="SSF51126">
    <property type="entry name" value="Pectin lyase-like"/>
    <property type="match status" value="1"/>
</dbReference>
<dbReference type="InterPro" id="IPR011050">
    <property type="entry name" value="Pectin_lyase_fold/virulence"/>
</dbReference>
<accession>A0A0E3Q7W2</accession>
<protein>
    <submittedName>
        <fullName evidence="2">Cell surface protein</fullName>
    </submittedName>
</protein>
<dbReference type="PATRIC" id="fig|1434123.4.peg.3285"/>
<dbReference type="AlphaFoldDB" id="A0A0E3Q7W2"/>
<dbReference type="HOGENOM" id="CLU_009318_4_2_2"/>
<evidence type="ECO:0000259" key="1">
    <source>
        <dbReference type="Pfam" id="PF05048"/>
    </source>
</evidence>
<dbReference type="Proteomes" id="UP000033096">
    <property type="component" value="Chromosome"/>
</dbReference>
<sequence>MRDTKKVMLVILAVLLSLQAITCNASAKTIYVESGNSIQKAIDSSNSGDTIIVNPGTYSGDIEISTANITVMSSSPYKAIIKAENNAFNIYEKNVTIKDFDIRGPGRSSGICFSFGRNEGTNGAFYCTVQDNKIYNFNMAADVGFYMYSGSEYILNNEIYNCETGVYAFDLMFQDMTVSGNKITGCDNGLYLVDAPCTVTNNNFNNTVNVNISDGTENIFNTTKTSGVNIVGGSYLGGNCWATPSGDGFSQTHSDKNRDGFADEPYKLEGSNYVDYLPLIPLNASFIVFSEPPAQEE</sequence>
<dbReference type="Pfam" id="PF05048">
    <property type="entry name" value="NosD"/>
    <property type="match status" value="1"/>
</dbReference>
<evidence type="ECO:0000313" key="3">
    <source>
        <dbReference type="Proteomes" id="UP000033096"/>
    </source>
</evidence>
<dbReference type="GeneID" id="24811183"/>
<dbReference type="InterPro" id="IPR012334">
    <property type="entry name" value="Pectin_lyas_fold"/>
</dbReference>
<reference evidence="2 3" key="1">
    <citation type="submission" date="2014-07" db="EMBL/GenBank/DDBJ databases">
        <title>Methanogenic archaea and the global carbon cycle.</title>
        <authorList>
            <person name="Henriksen J.R."/>
            <person name="Luke J."/>
            <person name="Reinhart S."/>
            <person name="Benedict M.N."/>
            <person name="Youngblut N.D."/>
            <person name="Metcalf M.E."/>
            <person name="Whitaker R.J."/>
            <person name="Metcalf W.W."/>
        </authorList>
    </citation>
    <scope>NUCLEOTIDE SEQUENCE [LARGE SCALE GENOMIC DNA]</scope>
    <source>
        <strain evidence="2 3">Z-761</strain>
    </source>
</reference>
<dbReference type="KEGG" id="mvc:MSVAZ_2678"/>
<dbReference type="InterPro" id="IPR007742">
    <property type="entry name" value="NosD_dom"/>
</dbReference>
<organism evidence="2 3">
    <name type="scientific">Methanosarcina vacuolata Z-761</name>
    <dbReference type="NCBI Taxonomy" id="1434123"/>
    <lineage>
        <taxon>Archaea</taxon>
        <taxon>Methanobacteriati</taxon>
        <taxon>Methanobacteriota</taxon>
        <taxon>Stenosarchaea group</taxon>
        <taxon>Methanomicrobia</taxon>
        <taxon>Methanosarcinales</taxon>
        <taxon>Methanosarcinaceae</taxon>
        <taxon>Methanosarcina</taxon>
    </lineage>
</organism>
<evidence type="ECO:0000313" key="2">
    <source>
        <dbReference type="EMBL" id="AKB44947.1"/>
    </source>
</evidence>
<proteinExistence type="predicted"/>
<name>A0A0E3Q7W2_9EURY</name>
<dbReference type="RefSeq" id="WP_048122000.1">
    <property type="nucleotide sequence ID" value="NZ_CP009520.1"/>
</dbReference>
<feature type="domain" description="Periplasmic copper-binding protein NosD beta helix" evidence="1">
    <location>
        <begin position="28"/>
        <end position="246"/>
    </location>
</feature>
<dbReference type="EMBL" id="CP009520">
    <property type="protein sequence ID" value="AKB44947.1"/>
    <property type="molecule type" value="Genomic_DNA"/>
</dbReference>